<reference evidence="5 7" key="2">
    <citation type="submission" date="2016-08" db="EMBL/GenBank/DDBJ databases">
        <authorList>
            <person name="Varghese N."/>
            <person name="Submissions Spin"/>
        </authorList>
    </citation>
    <scope>NUCLEOTIDE SEQUENCE [LARGE SCALE GENOMIC DNA]</scope>
    <source>
        <strain evidence="5 7">HL-109</strain>
    </source>
</reference>
<dbReference type="Pfam" id="PF09835">
    <property type="entry name" value="DUF2062"/>
    <property type="match status" value="1"/>
</dbReference>
<evidence type="ECO:0000313" key="6">
    <source>
        <dbReference type="Proteomes" id="UP000050497"/>
    </source>
</evidence>
<feature type="transmembrane region" description="Helical" evidence="2">
    <location>
        <begin position="81"/>
        <end position="103"/>
    </location>
</feature>
<evidence type="ECO:0000313" key="4">
    <source>
        <dbReference type="EMBL" id="KPQ12199.1"/>
    </source>
</evidence>
<keyword evidence="7" id="KW-1185">Reference proteome</keyword>
<feature type="transmembrane region" description="Helical" evidence="2">
    <location>
        <begin position="144"/>
        <end position="170"/>
    </location>
</feature>
<protein>
    <recommendedName>
        <fullName evidence="3">DUF2062 domain-containing protein</fullName>
    </recommendedName>
</protein>
<sequence>MLFGRRKTPNWREKLRGALWPKRGITRPFIYLAKRLPRLSATPHAIAAGFASGAACSFTPLLGFHFILSFVVAFITRGNMLAAALGTIVGNPLTFPFIFAATYETGRWIYSFLDDEKMPDSDTVESQSEQLIERGLFSIDLDQLWPVLTTMTVGAVPLGIMTFAISYLAVRSFVVSMQRARARRRTRREPLQNGKTVPPSGDL</sequence>
<organism evidence="4 6">
    <name type="scientific">Saliniramus fredricksonii</name>
    <dbReference type="NCBI Taxonomy" id="1653334"/>
    <lineage>
        <taxon>Bacteria</taxon>
        <taxon>Pseudomonadati</taxon>
        <taxon>Pseudomonadota</taxon>
        <taxon>Alphaproteobacteria</taxon>
        <taxon>Hyphomicrobiales</taxon>
        <taxon>Salinarimonadaceae</taxon>
        <taxon>Saliniramus</taxon>
    </lineage>
</organism>
<dbReference type="Proteomes" id="UP000182800">
    <property type="component" value="Unassembled WGS sequence"/>
</dbReference>
<dbReference type="EMBL" id="FMBM01000001">
    <property type="protein sequence ID" value="SCC78855.1"/>
    <property type="molecule type" value="Genomic_DNA"/>
</dbReference>
<dbReference type="InterPro" id="IPR018639">
    <property type="entry name" value="DUF2062"/>
</dbReference>
<dbReference type="OrthoDB" id="7360463at2"/>
<evidence type="ECO:0000256" key="1">
    <source>
        <dbReference type="SAM" id="MobiDB-lite"/>
    </source>
</evidence>
<accession>A0A0P7XAD7</accession>
<dbReference type="PATRIC" id="fig|1653334.4.peg.3258"/>
<evidence type="ECO:0000313" key="7">
    <source>
        <dbReference type="Proteomes" id="UP000182800"/>
    </source>
</evidence>
<keyword evidence="2" id="KW-0812">Transmembrane</keyword>
<evidence type="ECO:0000313" key="5">
    <source>
        <dbReference type="EMBL" id="SCC78855.1"/>
    </source>
</evidence>
<keyword evidence="2" id="KW-1133">Transmembrane helix</keyword>
<comment type="caution">
    <text evidence="4">The sequence shown here is derived from an EMBL/GenBank/DDBJ whole genome shotgun (WGS) entry which is preliminary data.</text>
</comment>
<feature type="region of interest" description="Disordered" evidence="1">
    <location>
        <begin position="184"/>
        <end position="203"/>
    </location>
</feature>
<evidence type="ECO:0000259" key="3">
    <source>
        <dbReference type="Pfam" id="PF09835"/>
    </source>
</evidence>
<dbReference type="PANTHER" id="PTHR40547">
    <property type="entry name" value="SLL0298 PROTEIN"/>
    <property type="match status" value="1"/>
</dbReference>
<keyword evidence="2" id="KW-0472">Membrane</keyword>
<dbReference type="AlphaFoldDB" id="A0A0P7XAD7"/>
<dbReference type="PANTHER" id="PTHR40547:SF1">
    <property type="entry name" value="SLL0298 PROTEIN"/>
    <property type="match status" value="1"/>
</dbReference>
<dbReference type="RefSeq" id="WP_074443502.1">
    <property type="nucleotide sequence ID" value="NZ_FMBM01000001.1"/>
</dbReference>
<gene>
    <name evidence="5" type="ORF">GA0071312_0531</name>
    <name evidence="4" type="ORF">HLUCCO17_03275</name>
</gene>
<reference evidence="4 6" key="1">
    <citation type="submission" date="2015-09" db="EMBL/GenBank/DDBJ databases">
        <title>Identification and resolution of microdiversity through metagenomic sequencing of parallel consortia.</title>
        <authorList>
            <person name="Nelson W.C."/>
            <person name="Romine M.F."/>
            <person name="Lindemann S.R."/>
        </authorList>
    </citation>
    <scope>NUCLEOTIDE SEQUENCE [LARGE SCALE GENOMIC DNA]</scope>
    <source>
        <strain evidence="4">HL-109</strain>
    </source>
</reference>
<feature type="transmembrane region" description="Helical" evidence="2">
    <location>
        <begin position="45"/>
        <end position="74"/>
    </location>
</feature>
<dbReference type="Proteomes" id="UP000050497">
    <property type="component" value="Unassembled WGS sequence"/>
</dbReference>
<feature type="domain" description="DUF2062" evidence="3">
    <location>
        <begin position="27"/>
        <end position="182"/>
    </location>
</feature>
<dbReference type="EMBL" id="LJSX01000003">
    <property type="protein sequence ID" value="KPQ12199.1"/>
    <property type="molecule type" value="Genomic_DNA"/>
</dbReference>
<proteinExistence type="predicted"/>
<name>A0A0P7XAD7_9HYPH</name>
<evidence type="ECO:0000256" key="2">
    <source>
        <dbReference type="SAM" id="Phobius"/>
    </source>
</evidence>